<dbReference type="Gene3D" id="3.40.50.970">
    <property type="match status" value="1"/>
</dbReference>
<protein>
    <submittedName>
        <fullName evidence="5">Alpha-ketoacid dehydrogenase subunit beta</fullName>
    </submittedName>
</protein>
<reference evidence="5" key="1">
    <citation type="submission" date="2020-10" db="EMBL/GenBank/DDBJ databases">
        <authorList>
            <person name="Gilroy R."/>
        </authorList>
    </citation>
    <scope>NUCLEOTIDE SEQUENCE</scope>
    <source>
        <strain evidence="5">ChiHcec3-6078</strain>
    </source>
</reference>
<dbReference type="SMART" id="SM00861">
    <property type="entry name" value="Transket_pyr"/>
    <property type="match status" value="1"/>
</dbReference>
<dbReference type="FunFam" id="3.40.50.970:FF:000001">
    <property type="entry name" value="Pyruvate dehydrogenase E1 beta subunit"/>
    <property type="match status" value="1"/>
</dbReference>
<keyword evidence="2" id="KW-0560">Oxidoreductase</keyword>
<organism evidence="5 6">
    <name type="scientific">Candidatus Allocopromorpha excrementigallinarum</name>
    <dbReference type="NCBI Taxonomy" id="2840742"/>
    <lineage>
        <taxon>Bacteria</taxon>
        <taxon>Bacillati</taxon>
        <taxon>Bacillota</taxon>
        <taxon>Clostridia</taxon>
        <taxon>Eubacteriales</taxon>
        <taxon>Eubacteriaceae</taxon>
        <taxon>Eubacteriaceae incertae sedis</taxon>
        <taxon>Candidatus Allocopromorpha</taxon>
    </lineage>
</organism>
<name>A0A9D1I1M3_9FIRM</name>
<dbReference type="InterPro" id="IPR033248">
    <property type="entry name" value="Transketolase_C"/>
</dbReference>
<dbReference type="AlphaFoldDB" id="A0A9D1I1M3"/>
<evidence type="ECO:0000256" key="2">
    <source>
        <dbReference type="ARBA" id="ARBA00023002"/>
    </source>
</evidence>
<keyword evidence="3" id="KW-0786">Thiamine pyrophosphate</keyword>
<comment type="caution">
    <text evidence="5">The sequence shown here is derived from an EMBL/GenBank/DDBJ whole genome shotgun (WGS) entry which is preliminary data.</text>
</comment>
<accession>A0A9D1I1M3</accession>
<dbReference type="InterPro" id="IPR029061">
    <property type="entry name" value="THDP-binding"/>
</dbReference>
<dbReference type="InterPro" id="IPR009014">
    <property type="entry name" value="Transketo_C/PFOR_II"/>
</dbReference>
<feature type="domain" description="Transketolase-like pyrimidine-binding" evidence="4">
    <location>
        <begin position="4"/>
        <end position="179"/>
    </location>
</feature>
<evidence type="ECO:0000256" key="1">
    <source>
        <dbReference type="ARBA" id="ARBA00001964"/>
    </source>
</evidence>
<dbReference type="Proteomes" id="UP000824090">
    <property type="component" value="Unassembled WGS sequence"/>
</dbReference>
<gene>
    <name evidence="5" type="ORF">IAC50_08500</name>
</gene>
<reference evidence="5" key="2">
    <citation type="journal article" date="2021" name="PeerJ">
        <title>Extensive microbial diversity within the chicken gut microbiome revealed by metagenomics and culture.</title>
        <authorList>
            <person name="Gilroy R."/>
            <person name="Ravi A."/>
            <person name="Getino M."/>
            <person name="Pursley I."/>
            <person name="Horton D.L."/>
            <person name="Alikhan N.F."/>
            <person name="Baker D."/>
            <person name="Gharbi K."/>
            <person name="Hall N."/>
            <person name="Watson M."/>
            <person name="Adriaenssens E.M."/>
            <person name="Foster-Nyarko E."/>
            <person name="Jarju S."/>
            <person name="Secka A."/>
            <person name="Antonio M."/>
            <person name="Oren A."/>
            <person name="Chaudhuri R.R."/>
            <person name="La Ragione R."/>
            <person name="Hildebrand F."/>
            <person name="Pallen M.J."/>
        </authorList>
    </citation>
    <scope>NUCLEOTIDE SEQUENCE</scope>
    <source>
        <strain evidence="5">ChiHcec3-6078</strain>
    </source>
</reference>
<dbReference type="Pfam" id="PF02780">
    <property type="entry name" value="Transketolase_C"/>
    <property type="match status" value="1"/>
</dbReference>
<evidence type="ECO:0000313" key="5">
    <source>
        <dbReference type="EMBL" id="HIU26516.1"/>
    </source>
</evidence>
<dbReference type="Pfam" id="PF02779">
    <property type="entry name" value="Transket_pyr"/>
    <property type="match status" value="1"/>
</dbReference>
<dbReference type="PANTHER" id="PTHR43257">
    <property type="entry name" value="PYRUVATE DEHYDROGENASE E1 COMPONENT BETA SUBUNIT"/>
    <property type="match status" value="1"/>
</dbReference>
<dbReference type="CDD" id="cd07036">
    <property type="entry name" value="TPP_PYR_E1-PDHc-beta_like"/>
    <property type="match status" value="1"/>
</dbReference>
<evidence type="ECO:0000256" key="3">
    <source>
        <dbReference type="ARBA" id="ARBA00023052"/>
    </source>
</evidence>
<dbReference type="SUPFAM" id="SSF52922">
    <property type="entry name" value="TK C-terminal domain-like"/>
    <property type="match status" value="1"/>
</dbReference>
<dbReference type="Gene3D" id="3.40.50.920">
    <property type="match status" value="1"/>
</dbReference>
<evidence type="ECO:0000259" key="4">
    <source>
        <dbReference type="SMART" id="SM00861"/>
    </source>
</evidence>
<dbReference type="GO" id="GO:0016491">
    <property type="term" value="F:oxidoreductase activity"/>
    <property type="evidence" value="ECO:0007669"/>
    <property type="project" value="UniProtKB-KW"/>
</dbReference>
<dbReference type="PANTHER" id="PTHR43257:SF2">
    <property type="entry name" value="PYRUVATE DEHYDROGENASE E1 COMPONENT SUBUNIT BETA"/>
    <property type="match status" value="1"/>
</dbReference>
<dbReference type="NCBIfam" id="NF006667">
    <property type="entry name" value="PRK09212.1"/>
    <property type="match status" value="1"/>
</dbReference>
<sequence>MKEIFFSEAIASAIRNEMLRDENVYILGEDVGIYGGSFGATAGLYDEFGPERVKDTPISEMAIMGSSAGAAVTGMRPVPEIMYDDFLGCCMDQLMNQAAKFRYMYGGRVKVPMTVRCACGGYVTGAAQHSQSLESMLVHIPGLKVVYPSNPQDAKGLLIASIRDDNPVVFLEHQTLYGVKGEVTDDFEPIPLGKGKIVREGKDVTLVATGVQVGKALEAAEQLASEGIDVEVIDPRSLYPLDKELIYASVEKTGKVVIATEECKRGAWSGELASRIVEDRFEALKKPIVRVGALDTPVPFSQPLEDYMLPQTEYIVKAVKSIA</sequence>
<dbReference type="SUPFAM" id="SSF52518">
    <property type="entry name" value="Thiamin diphosphate-binding fold (THDP-binding)"/>
    <property type="match status" value="1"/>
</dbReference>
<evidence type="ECO:0000313" key="6">
    <source>
        <dbReference type="Proteomes" id="UP000824090"/>
    </source>
</evidence>
<dbReference type="FunFam" id="3.40.50.920:FF:000001">
    <property type="entry name" value="Pyruvate dehydrogenase E1 beta subunit"/>
    <property type="match status" value="1"/>
</dbReference>
<dbReference type="InterPro" id="IPR005475">
    <property type="entry name" value="Transketolase-like_Pyr-bd"/>
</dbReference>
<proteinExistence type="predicted"/>
<dbReference type="EMBL" id="DVMP01000155">
    <property type="protein sequence ID" value="HIU26516.1"/>
    <property type="molecule type" value="Genomic_DNA"/>
</dbReference>
<comment type="cofactor">
    <cofactor evidence="1">
        <name>thiamine diphosphate</name>
        <dbReference type="ChEBI" id="CHEBI:58937"/>
    </cofactor>
</comment>